<comment type="caution">
    <text evidence="1">The sequence shown here is derived from an EMBL/GenBank/DDBJ whole genome shotgun (WGS) entry which is preliminary data.</text>
</comment>
<dbReference type="EMBL" id="JAVDQH010000032">
    <property type="protein sequence ID" value="MDR6246543.1"/>
    <property type="molecule type" value="Genomic_DNA"/>
</dbReference>
<accession>A0ABU1J4W6</accession>
<protein>
    <submittedName>
        <fullName evidence="1">Uncharacterized protein</fullName>
    </submittedName>
</protein>
<reference evidence="1 2" key="1">
    <citation type="submission" date="2023-07" db="EMBL/GenBank/DDBJ databases">
        <title>Genomic Encyclopedia of Type Strains, Phase IV (KMG-IV): sequencing the most valuable type-strain genomes for metagenomic binning, comparative biology and taxonomic classification.</title>
        <authorList>
            <person name="Goeker M."/>
        </authorList>
    </citation>
    <scope>NUCLEOTIDE SEQUENCE [LARGE SCALE GENOMIC DNA]</scope>
    <source>
        <strain evidence="1 2">DSM 22170</strain>
    </source>
</reference>
<dbReference type="RefSeq" id="WP_188778505.1">
    <property type="nucleotide sequence ID" value="NZ_BMMB01000019.1"/>
</dbReference>
<keyword evidence="2" id="KW-1185">Reference proteome</keyword>
<dbReference type="Proteomes" id="UP001185028">
    <property type="component" value="Unassembled WGS sequence"/>
</dbReference>
<evidence type="ECO:0000313" key="1">
    <source>
        <dbReference type="EMBL" id="MDR6246543.1"/>
    </source>
</evidence>
<name>A0ABU1J4W6_9BACL</name>
<organism evidence="1 2">
    <name type="scientific">Paenibacillus hunanensis</name>
    <dbReference type="NCBI Taxonomy" id="539262"/>
    <lineage>
        <taxon>Bacteria</taxon>
        <taxon>Bacillati</taxon>
        <taxon>Bacillota</taxon>
        <taxon>Bacilli</taxon>
        <taxon>Bacillales</taxon>
        <taxon>Paenibacillaceae</taxon>
        <taxon>Paenibacillus</taxon>
    </lineage>
</organism>
<gene>
    <name evidence="1" type="ORF">JOC58_004488</name>
</gene>
<evidence type="ECO:0000313" key="2">
    <source>
        <dbReference type="Proteomes" id="UP001185028"/>
    </source>
</evidence>
<proteinExistence type="predicted"/>
<sequence length="138" mass="15961">MIQSTLNLLRESIASQSIDILAGVLKLIQATMIHTFTEDQFQELVSLKDSIPTDYKALYIELLVEYPFFSIDKAWYYVENSQTLIQEKNLDSNEVEILKELGKEFEKNHSLHPVKASELYNSFFKKAIPIDVMLTLNE</sequence>